<dbReference type="PANTHER" id="PTHR46696:SF1">
    <property type="entry name" value="CYTOCHROME P450 YJIB-RELATED"/>
    <property type="match status" value="1"/>
</dbReference>
<dbReference type="SUPFAM" id="SSF48264">
    <property type="entry name" value="Cytochrome P450"/>
    <property type="match status" value="1"/>
</dbReference>
<dbReference type="Proteomes" id="UP000236178">
    <property type="component" value="Unassembled WGS sequence"/>
</dbReference>
<accession>A0A2I0SP87</accession>
<dbReference type="GO" id="GO:0016705">
    <property type="term" value="F:oxidoreductase activity, acting on paired donors, with incorporation or reduction of molecular oxygen"/>
    <property type="evidence" value="ECO:0007669"/>
    <property type="project" value="InterPro"/>
</dbReference>
<evidence type="ECO:0000256" key="5">
    <source>
        <dbReference type="ARBA" id="ARBA00023004"/>
    </source>
</evidence>
<dbReference type="GO" id="GO:0020037">
    <property type="term" value="F:heme binding"/>
    <property type="evidence" value="ECO:0007669"/>
    <property type="project" value="InterPro"/>
</dbReference>
<sequence length="407" mass="45579">MDTVLNMPRFLMDDARAVRDPYPVYRRLRDYGPVCRGGPGQWVFSRHEEVSALLRDPRLGREFPEEYQAVSVGEGPANDYLRRIVVDRDRPDHTRLRRLLVKSLSPAMVRGLREPVARIVDGLLDRFADERRFDLVADLAVPVPMTVMSELLDIPGPDRADVARLSTSLAQAFAVFIPPDKQREAHGAVVELREYMAGLVRERRRRPGEDLLSRMLAAVKEGEEPLTDEEIIDNALFVYYAGFETTTNAIATGGDLFVRQPHTQQQLRDRPGVVGSALEEFMRYDAPIHATTRLALEPIEIAGLTIRKGRVVVLLLASANHDERVFHDPARADLTRSPNPHLSFGGGVHHCLGAALARVEGTVVFERLVARFADIESAGEGVWEPSEGGFRFPYWARRSVPVAVRPA</sequence>
<keyword evidence="9" id="KW-1185">Reference proteome</keyword>
<dbReference type="CDD" id="cd20625">
    <property type="entry name" value="CYP164-like"/>
    <property type="match status" value="1"/>
</dbReference>
<proteinExistence type="inferred from homology"/>
<keyword evidence="5 7" id="KW-0408">Iron</keyword>
<dbReference type="GO" id="GO:0005506">
    <property type="term" value="F:iron ion binding"/>
    <property type="evidence" value="ECO:0007669"/>
    <property type="project" value="InterPro"/>
</dbReference>
<dbReference type="OrthoDB" id="4156795at2"/>
<dbReference type="PANTHER" id="PTHR46696">
    <property type="entry name" value="P450, PUTATIVE (EUROFUNG)-RELATED"/>
    <property type="match status" value="1"/>
</dbReference>
<reference evidence="8 9" key="1">
    <citation type="submission" date="2017-12" db="EMBL/GenBank/DDBJ databases">
        <title>Streptomyces populusis sp. nov., a novel endophytic actinobacterium isolated from stems of Populus adenopoda Maxim.</title>
        <authorList>
            <person name="Wang Z."/>
        </authorList>
    </citation>
    <scope>NUCLEOTIDE SEQUENCE [LARGE SCALE GENOMIC DNA]</scope>
    <source>
        <strain evidence="8 9">A249</strain>
    </source>
</reference>
<dbReference type="InterPro" id="IPR036396">
    <property type="entry name" value="Cyt_P450_sf"/>
</dbReference>
<keyword evidence="3 7" id="KW-0479">Metal-binding</keyword>
<dbReference type="FunFam" id="1.10.630.10:FF:000018">
    <property type="entry name" value="Cytochrome P450 monooxygenase"/>
    <property type="match status" value="1"/>
</dbReference>
<name>A0A2I0SP87_9ACTN</name>
<keyword evidence="4 7" id="KW-0560">Oxidoreductase</keyword>
<organism evidence="8 9">
    <name type="scientific">Streptomyces populi</name>
    <dbReference type="NCBI Taxonomy" id="2058924"/>
    <lineage>
        <taxon>Bacteria</taxon>
        <taxon>Bacillati</taxon>
        <taxon>Actinomycetota</taxon>
        <taxon>Actinomycetes</taxon>
        <taxon>Kitasatosporales</taxon>
        <taxon>Streptomycetaceae</taxon>
        <taxon>Streptomyces</taxon>
    </lineage>
</organism>
<evidence type="ECO:0000256" key="7">
    <source>
        <dbReference type="RuleBase" id="RU000461"/>
    </source>
</evidence>
<keyword evidence="6 7" id="KW-0503">Monooxygenase</keyword>
<protein>
    <submittedName>
        <fullName evidence="8">Cytochrome P450</fullName>
    </submittedName>
</protein>
<evidence type="ECO:0000256" key="4">
    <source>
        <dbReference type="ARBA" id="ARBA00023002"/>
    </source>
</evidence>
<dbReference type="EMBL" id="PJOS01000030">
    <property type="protein sequence ID" value="PKT71710.1"/>
    <property type="molecule type" value="Genomic_DNA"/>
</dbReference>
<dbReference type="InterPro" id="IPR017972">
    <property type="entry name" value="Cyt_P450_CS"/>
</dbReference>
<evidence type="ECO:0000256" key="3">
    <source>
        <dbReference type="ARBA" id="ARBA00022723"/>
    </source>
</evidence>
<evidence type="ECO:0000313" key="8">
    <source>
        <dbReference type="EMBL" id="PKT71710.1"/>
    </source>
</evidence>
<dbReference type="PROSITE" id="PS00086">
    <property type="entry name" value="CYTOCHROME_P450"/>
    <property type="match status" value="1"/>
</dbReference>
<dbReference type="InterPro" id="IPR001128">
    <property type="entry name" value="Cyt_P450"/>
</dbReference>
<dbReference type="GO" id="GO:0004497">
    <property type="term" value="F:monooxygenase activity"/>
    <property type="evidence" value="ECO:0007669"/>
    <property type="project" value="UniProtKB-KW"/>
</dbReference>
<keyword evidence="2 7" id="KW-0349">Heme</keyword>
<comment type="similarity">
    <text evidence="1 7">Belongs to the cytochrome P450 family.</text>
</comment>
<dbReference type="InterPro" id="IPR002397">
    <property type="entry name" value="Cyt_P450_B"/>
</dbReference>
<dbReference type="Gene3D" id="1.10.630.10">
    <property type="entry name" value="Cytochrome P450"/>
    <property type="match status" value="1"/>
</dbReference>
<dbReference type="AlphaFoldDB" id="A0A2I0SP87"/>
<evidence type="ECO:0000256" key="2">
    <source>
        <dbReference type="ARBA" id="ARBA00022617"/>
    </source>
</evidence>
<evidence type="ECO:0000313" key="9">
    <source>
        <dbReference type="Proteomes" id="UP000236178"/>
    </source>
</evidence>
<dbReference type="PRINTS" id="PR00359">
    <property type="entry name" value="BP450"/>
</dbReference>
<comment type="caution">
    <text evidence="8">The sequence shown here is derived from an EMBL/GenBank/DDBJ whole genome shotgun (WGS) entry which is preliminary data.</text>
</comment>
<evidence type="ECO:0000256" key="6">
    <source>
        <dbReference type="ARBA" id="ARBA00023033"/>
    </source>
</evidence>
<gene>
    <name evidence="8" type="ORF">CW362_17415</name>
</gene>
<dbReference type="Pfam" id="PF00067">
    <property type="entry name" value="p450"/>
    <property type="match status" value="2"/>
</dbReference>
<evidence type="ECO:0000256" key="1">
    <source>
        <dbReference type="ARBA" id="ARBA00010617"/>
    </source>
</evidence>